<dbReference type="Proteomes" id="UP000244810">
    <property type="component" value="Unassembled WGS sequence"/>
</dbReference>
<reference evidence="1 2" key="1">
    <citation type="journal article" date="2011" name="Syst. Appl. Microbiol.">
        <title>Defluviimonas denitrificans gen. nov., sp. nov., and Pararhodobacter aggregans gen. nov., sp. nov., non-phototrophic Rhodobacteraceae from the biofilter of a marine aquaculture.</title>
        <authorList>
            <person name="Foesel B.U."/>
            <person name="Drake H.L."/>
            <person name="Schramm A."/>
        </authorList>
    </citation>
    <scope>NUCLEOTIDE SEQUENCE [LARGE SCALE GENOMIC DNA]</scope>
    <source>
        <strain evidence="1 2">D1-19</strain>
    </source>
</reference>
<dbReference type="RefSeq" id="WP_107752712.1">
    <property type="nucleotide sequence ID" value="NZ_QBKF01000008.1"/>
</dbReference>
<organism evidence="1 2">
    <name type="scientific">Pararhodobacter aggregans</name>
    <dbReference type="NCBI Taxonomy" id="404875"/>
    <lineage>
        <taxon>Bacteria</taxon>
        <taxon>Pseudomonadati</taxon>
        <taxon>Pseudomonadota</taxon>
        <taxon>Alphaproteobacteria</taxon>
        <taxon>Rhodobacterales</taxon>
        <taxon>Paracoccaceae</taxon>
        <taxon>Pararhodobacter</taxon>
    </lineage>
</organism>
<proteinExistence type="predicted"/>
<comment type="caution">
    <text evidence="1">The sequence shown here is derived from an EMBL/GenBank/DDBJ whole genome shotgun (WGS) entry which is preliminary data.</text>
</comment>
<dbReference type="EMBL" id="QDDR01000008">
    <property type="protein sequence ID" value="PVE46562.1"/>
    <property type="molecule type" value="Genomic_DNA"/>
</dbReference>
<protein>
    <submittedName>
        <fullName evidence="1">Uncharacterized protein</fullName>
    </submittedName>
</protein>
<sequence length="150" mass="15573">MGHELSAIVARGPGKVAAARRLGLALVEAGAFVIVPLGADEEGAQGPDYRRLSDLLADRPLTLRVAAELGFDRFALIQSSESGGPGTQRATVYHGLERTMPAREGMAAINDALERIGVLPDAGRDAFETIGLGGMRHADLFHDGGSAVAG</sequence>
<dbReference type="OrthoDB" id="7866888at2"/>
<keyword evidence="2" id="KW-1185">Reference proteome</keyword>
<dbReference type="AlphaFoldDB" id="A0A2T7UPE3"/>
<name>A0A2T7UPE3_9RHOB</name>
<evidence type="ECO:0000313" key="2">
    <source>
        <dbReference type="Proteomes" id="UP000244810"/>
    </source>
</evidence>
<accession>A0A2T7UPE3</accession>
<evidence type="ECO:0000313" key="1">
    <source>
        <dbReference type="EMBL" id="PVE46562.1"/>
    </source>
</evidence>
<gene>
    <name evidence="1" type="ORF">DDE23_15540</name>
</gene>